<evidence type="ECO:0000313" key="5">
    <source>
        <dbReference type="Proteomes" id="UP001597187"/>
    </source>
</evidence>
<dbReference type="Pfam" id="PF00011">
    <property type="entry name" value="HSP20"/>
    <property type="match status" value="1"/>
</dbReference>
<dbReference type="EMBL" id="JBHUDC010000001">
    <property type="protein sequence ID" value="MFD1511731.1"/>
    <property type="molecule type" value="Genomic_DNA"/>
</dbReference>
<sequence length="132" mass="14628">MGPRDRDDRDPFDDIFRELSRMMDDMIGADVGVDVHSAADAGFGDDVHITTEEDDDNVYVVADLPGVEKDGIDIKCDGRTLTIAAATDRRQYEERLRLPTRVDEHGAKATFNNGILEVTFPRADSSADINLD</sequence>
<dbReference type="SUPFAM" id="SSF49764">
    <property type="entry name" value="HSP20-like chaperones"/>
    <property type="match status" value="1"/>
</dbReference>
<comment type="caution">
    <text evidence="4">The sequence shown here is derived from an EMBL/GenBank/DDBJ whole genome shotgun (WGS) entry which is preliminary data.</text>
</comment>
<gene>
    <name evidence="4" type="ORF">ACFSBT_00380</name>
</gene>
<dbReference type="Proteomes" id="UP001597187">
    <property type="component" value="Unassembled WGS sequence"/>
</dbReference>
<proteinExistence type="inferred from homology"/>
<evidence type="ECO:0000256" key="1">
    <source>
        <dbReference type="PROSITE-ProRule" id="PRU00285"/>
    </source>
</evidence>
<name>A0ABD6APG0_9EURY</name>
<dbReference type="RefSeq" id="WP_250871718.1">
    <property type="nucleotide sequence ID" value="NZ_JALXFV010000001.1"/>
</dbReference>
<dbReference type="InterPro" id="IPR008978">
    <property type="entry name" value="HSP20-like_chaperone"/>
</dbReference>
<feature type="domain" description="SHSP" evidence="3">
    <location>
        <begin position="38"/>
        <end position="132"/>
    </location>
</feature>
<reference evidence="4 5" key="1">
    <citation type="journal article" date="2019" name="Int. J. Syst. Evol. Microbiol.">
        <title>The Global Catalogue of Microorganisms (GCM) 10K type strain sequencing project: providing services to taxonomists for standard genome sequencing and annotation.</title>
        <authorList>
            <consortium name="The Broad Institute Genomics Platform"/>
            <consortium name="The Broad Institute Genome Sequencing Center for Infectious Disease"/>
            <person name="Wu L."/>
            <person name="Ma J."/>
        </authorList>
    </citation>
    <scope>NUCLEOTIDE SEQUENCE [LARGE SCALE GENOMIC DNA]</scope>
    <source>
        <strain evidence="4 5">CGMCC 1.12563</strain>
    </source>
</reference>
<protein>
    <submittedName>
        <fullName evidence="4">Hsp20/alpha crystallin family protein</fullName>
    </submittedName>
</protein>
<dbReference type="AlphaFoldDB" id="A0ABD6APG0"/>
<dbReference type="InterPro" id="IPR002068">
    <property type="entry name" value="A-crystallin/Hsp20_dom"/>
</dbReference>
<organism evidence="4 5">
    <name type="scientific">Halomarina rubra</name>
    <dbReference type="NCBI Taxonomy" id="2071873"/>
    <lineage>
        <taxon>Archaea</taxon>
        <taxon>Methanobacteriati</taxon>
        <taxon>Methanobacteriota</taxon>
        <taxon>Stenosarchaea group</taxon>
        <taxon>Halobacteria</taxon>
        <taxon>Halobacteriales</taxon>
        <taxon>Natronomonadaceae</taxon>
        <taxon>Halomarina</taxon>
    </lineage>
</organism>
<dbReference type="CDD" id="cd06464">
    <property type="entry name" value="ACD_sHsps-like"/>
    <property type="match status" value="1"/>
</dbReference>
<evidence type="ECO:0000313" key="4">
    <source>
        <dbReference type="EMBL" id="MFD1511731.1"/>
    </source>
</evidence>
<dbReference type="Gene3D" id="2.60.40.790">
    <property type="match status" value="1"/>
</dbReference>
<evidence type="ECO:0000259" key="3">
    <source>
        <dbReference type="PROSITE" id="PS01031"/>
    </source>
</evidence>
<accession>A0ABD6APG0</accession>
<comment type="similarity">
    <text evidence="1 2">Belongs to the small heat shock protein (HSP20) family.</text>
</comment>
<keyword evidence="5" id="KW-1185">Reference proteome</keyword>
<evidence type="ECO:0000256" key="2">
    <source>
        <dbReference type="RuleBase" id="RU003616"/>
    </source>
</evidence>
<dbReference type="PROSITE" id="PS01031">
    <property type="entry name" value="SHSP"/>
    <property type="match status" value="1"/>
</dbReference>